<evidence type="ECO:0000313" key="3">
    <source>
        <dbReference type="EMBL" id="MDT2833883.1"/>
    </source>
</evidence>
<gene>
    <name evidence="3" type="ORF">P7H70_07425</name>
</gene>
<organism evidence="3 4">
    <name type="scientific">Vagococcus carniphilus</name>
    <dbReference type="NCBI Taxonomy" id="218144"/>
    <lineage>
        <taxon>Bacteria</taxon>
        <taxon>Bacillati</taxon>
        <taxon>Bacillota</taxon>
        <taxon>Bacilli</taxon>
        <taxon>Lactobacillales</taxon>
        <taxon>Enterococcaceae</taxon>
        <taxon>Vagococcus</taxon>
    </lineage>
</organism>
<proteinExistence type="predicted"/>
<keyword evidence="3" id="KW-0540">Nuclease</keyword>
<dbReference type="Proteomes" id="UP001268577">
    <property type="component" value="Unassembled WGS sequence"/>
</dbReference>
<evidence type="ECO:0000313" key="4">
    <source>
        <dbReference type="Proteomes" id="UP001268577"/>
    </source>
</evidence>
<dbReference type="PANTHER" id="PTHR30337:SF7">
    <property type="entry name" value="PHOSPHOESTERASE"/>
    <property type="match status" value="1"/>
</dbReference>
<keyword evidence="1" id="KW-0378">Hydrolase</keyword>
<feature type="domain" description="Calcineurin-like phosphoesterase" evidence="2">
    <location>
        <begin position="1"/>
        <end position="194"/>
    </location>
</feature>
<evidence type="ECO:0000256" key="1">
    <source>
        <dbReference type="ARBA" id="ARBA00022801"/>
    </source>
</evidence>
<dbReference type="RefSeq" id="WP_311874625.1">
    <property type="nucleotide sequence ID" value="NZ_JARQBZ010000011.1"/>
</dbReference>
<comment type="caution">
    <text evidence="3">The sequence shown here is derived from an EMBL/GenBank/DDBJ whole genome shotgun (WGS) entry which is preliminary data.</text>
</comment>
<dbReference type="CDD" id="cd00840">
    <property type="entry name" value="MPP_Mre11_N"/>
    <property type="match status" value="1"/>
</dbReference>
<sequence length="402" mass="46725">MRFIHTADLHIDQPFSGVNSEQTYIQDLLKSSNQQVLANIVDRCIEKKVDFLLIVGDTFHQVQSSIHTQKLMMEQFKRLEDEDIKVVLSFGNHDYYQAHRYWFEWPDNVILFKKEEVQTKTIQLRNGESVAISGFSYENRWIEKSMVSEFPSRNQETTYHIGFYHGDQTPNYAPFTWSELPSSYDYWALGHIHKAEVLTDNPLTAYSGTPQGHTKKEDQAKGVLLVDINSGGSDYGWLDVANIKWHKSEIEIDEALEKKELLLVLEEKINDSKYTHPLNIVDVNITTTAENARDLLNEKEEILLFLQETILRKSNHKILLKDIALRQSTSDKLIMGFETTLIDDLGRKYKNKDNFKKTVNDLLQQPAIAKYLSWEEEDITERVDESSQLIKDKMIFKNEVGQ</sequence>
<dbReference type="InterPro" id="IPR041796">
    <property type="entry name" value="Mre11_N"/>
</dbReference>
<dbReference type="Gene3D" id="3.60.21.10">
    <property type="match status" value="1"/>
</dbReference>
<dbReference type="GO" id="GO:0004527">
    <property type="term" value="F:exonuclease activity"/>
    <property type="evidence" value="ECO:0007669"/>
    <property type="project" value="UniProtKB-KW"/>
</dbReference>
<dbReference type="EMBL" id="JARQBZ010000011">
    <property type="protein sequence ID" value="MDT2833883.1"/>
    <property type="molecule type" value="Genomic_DNA"/>
</dbReference>
<dbReference type="SUPFAM" id="SSF56300">
    <property type="entry name" value="Metallo-dependent phosphatases"/>
    <property type="match status" value="1"/>
</dbReference>
<keyword evidence="3" id="KW-0269">Exonuclease</keyword>
<accession>A0AAW8U2X2</accession>
<dbReference type="AlphaFoldDB" id="A0AAW8U2X2"/>
<reference evidence="3" key="1">
    <citation type="submission" date="2023-03" db="EMBL/GenBank/DDBJ databases">
        <authorList>
            <person name="Shen W."/>
            <person name="Cai J."/>
        </authorList>
    </citation>
    <scope>NUCLEOTIDE SEQUENCE</scope>
    <source>
        <strain evidence="3">P96-3</strain>
    </source>
</reference>
<dbReference type="InterPro" id="IPR014576">
    <property type="entry name" value="Pesterase_YhaO"/>
</dbReference>
<dbReference type="InterPro" id="IPR050535">
    <property type="entry name" value="DNA_Repair-Maintenance_Comp"/>
</dbReference>
<name>A0AAW8U2X2_9ENTE</name>
<dbReference type="InterPro" id="IPR004843">
    <property type="entry name" value="Calcineurin-like_PHP"/>
</dbReference>
<protein>
    <submittedName>
        <fullName evidence="3">DNA repair exonuclease</fullName>
    </submittedName>
</protein>
<dbReference type="InterPro" id="IPR029052">
    <property type="entry name" value="Metallo-depent_PP-like"/>
</dbReference>
<dbReference type="PIRSF" id="PIRSF033091">
    <property type="entry name" value="Pesterase_YhaO"/>
    <property type="match status" value="1"/>
</dbReference>
<evidence type="ECO:0000259" key="2">
    <source>
        <dbReference type="Pfam" id="PF00149"/>
    </source>
</evidence>
<dbReference type="PANTHER" id="PTHR30337">
    <property type="entry name" value="COMPONENT OF ATP-DEPENDENT DSDNA EXONUCLEASE"/>
    <property type="match status" value="1"/>
</dbReference>
<dbReference type="Pfam" id="PF00149">
    <property type="entry name" value="Metallophos"/>
    <property type="match status" value="1"/>
</dbReference>